<sequence>MTKGLILITGINGYIAAVTAAHFLRQGYSVRGTVRSLPSANPLTSGPLKPYHDAGTLTITEVPDITVPGAFDAAATGVTAILHLASPVSLSFTDPDPILHAAQNGTNTLLTSALHASTTNPGILKTVVLMSSIAATVPSTPPPYTITEADWNITALDQVSRLGNQTPGPVIYAASKTAAEREFWSFRDAHNPPFSMTAVNPVFVIGAPLIAPTSPEKIPGTIRPIWAVFSGAKFPPTMMPMPQVVAVGDVARLLRFAVEKPGEANGERYIASSAVLEAQVVADMLRREFPGARGRIREGVPGEGYRGDYQAEPEKMWVIDGSKAEKAIGGYMRFEDTVVETARAFEGLL</sequence>
<evidence type="ECO:0000259" key="3">
    <source>
        <dbReference type="Pfam" id="PF01370"/>
    </source>
</evidence>
<dbReference type="InterPro" id="IPR001509">
    <property type="entry name" value="Epimerase_deHydtase"/>
</dbReference>
<dbReference type="STRING" id="1448308.A0A2T2NBN5"/>
<name>A0A2T2NBN5_CORCC</name>
<gene>
    <name evidence="4" type="ORF">BS50DRAFT_650074</name>
</gene>
<dbReference type="AlphaFoldDB" id="A0A2T2NBN5"/>
<dbReference type="OrthoDB" id="2735536at2759"/>
<dbReference type="PANTHER" id="PTHR10366:SF564">
    <property type="entry name" value="STEROL-4-ALPHA-CARBOXYLATE 3-DEHYDROGENASE, DECARBOXYLATING"/>
    <property type="match status" value="1"/>
</dbReference>
<dbReference type="SUPFAM" id="SSF51735">
    <property type="entry name" value="NAD(P)-binding Rossmann-fold domains"/>
    <property type="match status" value="1"/>
</dbReference>
<dbReference type="EMBL" id="KZ678141">
    <property type="protein sequence ID" value="PSN62799.1"/>
    <property type="molecule type" value="Genomic_DNA"/>
</dbReference>
<evidence type="ECO:0000256" key="2">
    <source>
        <dbReference type="ARBA" id="ARBA00023445"/>
    </source>
</evidence>
<dbReference type="Proteomes" id="UP000240883">
    <property type="component" value="Unassembled WGS sequence"/>
</dbReference>
<keyword evidence="1" id="KW-0560">Oxidoreductase</keyword>
<dbReference type="PANTHER" id="PTHR10366">
    <property type="entry name" value="NAD DEPENDENT EPIMERASE/DEHYDRATASE"/>
    <property type="match status" value="1"/>
</dbReference>
<feature type="domain" description="NAD-dependent epimerase/dehydratase" evidence="3">
    <location>
        <begin position="6"/>
        <end position="269"/>
    </location>
</feature>
<evidence type="ECO:0000256" key="1">
    <source>
        <dbReference type="ARBA" id="ARBA00023002"/>
    </source>
</evidence>
<dbReference type="InterPro" id="IPR036291">
    <property type="entry name" value="NAD(P)-bd_dom_sf"/>
</dbReference>
<keyword evidence="5" id="KW-1185">Reference proteome</keyword>
<dbReference type="InterPro" id="IPR050425">
    <property type="entry name" value="NAD(P)_dehydrat-like"/>
</dbReference>
<dbReference type="Pfam" id="PF01370">
    <property type="entry name" value="Epimerase"/>
    <property type="match status" value="1"/>
</dbReference>
<accession>A0A2T2NBN5</accession>
<comment type="similarity">
    <text evidence="2">Belongs to the NAD(P)-dependent epimerase/dehydratase family. Dihydroflavonol-4-reductase subfamily.</text>
</comment>
<reference evidence="4 5" key="1">
    <citation type="journal article" date="2018" name="Front. Microbiol.">
        <title>Genome-Wide Analysis of Corynespora cassiicola Leaf Fall Disease Putative Effectors.</title>
        <authorList>
            <person name="Lopez D."/>
            <person name="Ribeiro S."/>
            <person name="Label P."/>
            <person name="Fumanal B."/>
            <person name="Venisse J.S."/>
            <person name="Kohler A."/>
            <person name="de Oliveira R.R."/>
            <person name="Labutti K."/>
            <person name="Lipzen A."/>
            <person name="Lail K."/>
            <person name="Bauer D."/>
            <person name="Ohm R.A."/>
            <person name="Barry K.W."/>
            <person name="Spatafora J."/>
            <person name="Grigoriev I.V."/>
            <person name="Martin F.M."/>
            <person name="Pujade-Renaud V."/>
        </authorList>
    </citation>
    <scope>NUCLEOTIDE SEQUENCE [LARGE SCALE GENOMIC DNA]</scope>
    <source>
        <strain evidence="4 5">Philippines</strain>
    </source>
</reference>
<evidence type="ECO:0000313" key="4">
    <source>
        <dbReference type="EMBL" id="PSN62799.1"/>
    </source>
</evidence>
<dbReference type="Gene3D" id="3.40.50.720">
    <property type="entry name" value="NAD(P)-binding Rossmann-like Domain"/>
    <property type="match status" value="1"/>
</dbReference>
<dbReference type="GO" id="GO:0016616">
    <property type="term" value="F:oxidoreductase activity, acting on the CH-OH group of donors, NAD or NADP as acceptor"/>
    <property type="evidence" value="ECO:0007669"/>
    <property type="project" value="TreeGrafter"/>
</dbReference>
<proteinExistence type="inferred from homology"/>
<protein>
    <submittedName>
        <fullName evidence="4">NAD(P)-binding protein</fullName>
    </submittedName>
</protein>
<evidence type="ECO:0000313" key="5">
    <source>
        <dbReference type="Proteomes" id="UP000240883"/>
    </source>
</evidence>
<organism evidence="4 5">
    <name type="scientific">Corynespora cassiicola Philippines</name>
    <dbReference type="NCBI Taxonomy" id="1448308"/>
    <lineage>
        <taxon>Eukaryota</taxon>
        <taxon>Fungi</taxon>
        <taxon>Dikarya</taxon>
        <taxon>Ascomycota</taxon>
        <taxon>Pezizomycotina</taxon>
        <taxon>Dothideomycetes</taxon>
        <taxon>Pleosporomycetidae</taxon>
        <taxon>Pleosporales</taxon>
        <taxon>Corynesporascaceae</taxon>
        <taxon>Corynespora</taxon>
    </lineage>
</organism>